<protein>
    <submittedName>
        <fullName evidence="1">Uncharacterized protein</fullName>
    </submittedName>
</protein>
<name>A0A517TTS3_9BACT</name>
<keyword evidence="2" id="KW-1185">Reference proteome</keyword>
<dbReference type="KEGG" id="llh:I41_09380"/>
<organism evidence="1 2">
    <name type="scientific">Lacipirellula limnantheis</name>
    <dbReference type="NCBI Taxonomy" id="2528024"/>
    <lineage>
        <taxon>Bacteria</taxon>
        <taxon>Pseudomonadati</taxon>
        <taxon>Planctomycetota</taxon>
        <taxon>Planctomycetia</taxon>
        <taxon>Pirellulales</taxon>
        <taxon>Lacipirellulaceae</taxon>
        <taxon>Lacipirellula</taxon>
    </lineage>
</organism>
<sequence>MGQLFDVNFDRFGLSLGDLAESNRLSLALQRHEKMRLRPFSSPMLTIKGMLLMVIRGNPQWSDKARFLRFSLHDVKPVRPTGVGVQ</sequence>
<evidence type="ECO:0000313" key="1">
    <source>
        <dbReference type="EMBL" id="QDT71778.1"/>
    </source>
</evidence>
<dbReference type="Proteomes" id="UP000317909">
    <property type="component" value="Chromosome"/>
</dbReference>
<accession>A0A517TTS3</accession>
<dbReference type="AlphaFoldDB" id="A0A517TTS3"/>
<gene>
    <name evidence="1" type="ORF">I41_09380</name>
</gene>
<evidence type="ECO:0000313" key="2">
    <source>
        <dbReference type="Proteomes" id="UP000317909"/>
    </source>
</evidence>
<reference evidence="1 2" key="1">
    <citation type="submission" date="2019-02" db="EMBL/GenBank/DDBJ databases">
        <title>Deep-cultivation of Planctomycetes and their phenomic and genomic characterization uncovers novel biology.</title>
        <authorList>
            <person name="Wiegand S."/>
            <person name="Jogler M."/>
            <person name="Boedeker C."/>
            <person name="Pinto D."/>
            <person name="Vollmers J."/>
            <person name="Rivas-Marin E."/>
            <person name="Kohn T."/>
            <person name="Peeters S.H."/>
            <person name="Heuer A."/>
            <person name="Rast P."/>
            <person name="Oberbeckmann S."/>
            <person name="Bunk B."/>
            <person name="Jeske O."/>
            <person name="Meyerdierks A."/>
            <person name="Storesund J.E."/>
            <person name="Kallscheuer N."/>
            <person name="Luecker S."/>
            <person name="Lage O.M."/>
            <person name="Pohl T."/>
            <person name="Merkel B.J."/>
            <person name="Hornburger P."/>
            <person name="Mueller R.-W."/>
            <person name="Bruemmer F."/>
            <person name="Labrenz M."/>
            <person name="Spormann A.M."/>
            <person name="Op den Camp H."/>
            <person name="Overmann J."/>
            <person name="Amann R."/>
            <person name="Jetten M.S.M."/>
            <person name="Mascher T."/>
            <person name="Medema M.H."/>
            <person name="Devos D.P."/>
            <person name="Kaster A.-K."/>
            <person name="Ovreas L."/>
            <person name="Rohde M."/>
            <person name="Galperin M.Y."/>
            <person name="Jogler C."/>
        </authorList>
    </citation>
    <scope>NUCLEOTIDE SEQUENCE [LARGE SCALE GENOMIC DNA]</scope>
    <source>
        <strain evidence="1 2">I41</strain>
    </source>
</reference>
<proteinExistence type="predicted"/>
<dbReference type="EMBL" id="CP036339">
    <property type="protein sequence ID" value="QDT71778.1"/>
    <property type="molecule type" value="Genomic_DNA"/>
</dbReference>